<evidence type="ECO:0000256" key="1">
    <source>
        <dbReference type="SAM" id="MobiDB-lite"/>
    </source>
</evidence>
<dbReference type="AlphaFoldDB" id="A0A9W8B2D8"/>
<feature type="region of interest" description="Disordered" evidence="1">
    <location>
        <begin position="1"/>
        <end position="32"/>
    </location>
</feature>
<gene>
    <name evidence="2" type="ORF">H4R34_003317</name>
</gene>
<dbReference type="EMBL" id="JANBQB010000295">
    <property type="protein sequence ID" value="KAJ1978151.1"/>
    <property type="molecule type" value="Genomic_DNA"/>
</dbReference>
<protein>
    <submittedName>
        <fullName evidence="2">Uncharacterized protein</fullName>
    </submittedName>
</protein>
<feature type="non-terminal residue" evidence="2">
    <location>
        <position position="1"/>
    </location>
</feature>
<sequence length="190" mass="22369">ESKQSSSNGSDEDYVPSDSEGRRKNRPTHKKDRLSRNIIKYQLWDKQRQDYTMKLCRKHQNLAPLTSNLAAPIFSESELASALRRIKKLRHNRVELLPSEIQTKTLRDLRTAIRDHAFFYIILWDNEQKQAYVWSPYRIAESPILDCDRLQEVMKFDLHFFKVITEPMPQNIDKHMADVGAAVDRSQAQR</sequence>
<keyword evidence="3" id="KW-1185">Reference proteome</keyword>
<accession>A0A9W8B2D8</accession>
<name>A0A9W8B2D8_9FUNG</name>
<comment type="caution">
    <text evidence="2">The sequence shown here is derived from an EMBL/GenBank/DDBJ whole genome shotgun (WGS) entry which is preliminary data.</text>
</comment>
<reference evidence="2" key="1">
    <citation type="submission" date="2022-07" db="EMBL/GenBank/DDBJ databases">
        <title>Phylogenomic reconstructions and comparative analyses of Kickxellomycotina fungi.</title>
        <authorList>
            <person name="Reynolds N.K."/>
            <person name="Stajich J.E."/>
            <person name="Barry K."/>
            <person name="Grigoriev I.V."/>
            <person name="Crous P."/>
            <person name="Smith M.E."/>
        </authorList>
    </citation>
    <scope>NUCLEOTIDE SEQUENCE</scope>
    <source>
        <strain evidence="2">RSA 567</strain>
    </source>
</reference>
<organism evidence="2 3">
    <name type="scientific">Dimargaris verticillata</name>
    <dbReference type="NCBI Taxonomy" id="2761393"/>
    <lineage>
        <taxon>Eukaryota</taxon>
        <taxon>Fungi</taxon>
        <taxon>Fungi incertae sedis</taxon>
        <taxon>Zoopagomycota</taxon>
        <taxon>Kickxellomycotina</taxon>
        <taxon>Dimargaritomycetes</taxon>
        <taxon>Dimargaritales</taxon>
        <taxon>Dimargaritaceae</taxon>
        <taxon>Dimargaris</taxon>
    </lineage>
</organism>
<evidence type="ECO:0000313" key="2">
    <source>
        <dbReference type="EMBL" id="KAJ1978151.1"/>
    </source>
</evidence>
<evidence type="ECO:0000313" key="3">
    <source>
        <dbReference type="Proteomes" id="UP001151582"/>
    </source>
</evidence>
<feature type="compositionally biased region" description="Basic residues" evidence="1">
    <location>
        <begin position="23"/>
        <end position="32"/>
    </location>
</feature>
<proteinExistence type="predicted"/>
<dbReference type="Proteomes" id="UP001151582">
    <property type="component" value="Unassembled WGS sequence"/>
</dbReference>